<feature type="region of interest" description="Disordered" evidence="5">
    <location>
        <begin position="38"/>
        <end position="59"/>
    </location>
</feature>
<dbReference type="RefSeq" id="WP_096227470.1">
    <property type="nucleotide sequence ID" value="NZ_CP168029.1"/>
</dbReference>
<dbReference type="AlphaFoldDB" id="A0A423UNU3"/>
<dbReference type="InterPro" id="IPR007829">
    <property type="entry name" value="TM2"/>
</dbReference>
<evidence type="ECO:0000256" key="1">
    <source>
        <dbReference type="ARBA" id="ARBA00004141"/>
    </source>
</evidence>
<feature type="compositionally biased region" description="Low complexity" evidence="5">
    <location>
        <begin position="147"/>
        <end position="167"/>
    </location>
</feature>
<feature type="transmembrane region" description="Helical" evidence="6">
    <location>
        <begin position="312"/>
        <end position="345"/>
    </location>
</feature>
<name>A0A423UNU3_9ACTN</name>
<evidence type="ECO:0000256" key="5">
    <source>
        <dbReference type="SAM" id="MobiDB-lite"/>
    </source>
</evidence>
<feature type="compositionally biased region" description="Low complexity" evidence="5">
    <location>
        <begin position="47"/>
        <end position="58"/>
    </location>
</feature>
<dbReference type="GO" id="GO:0016020">
    <property type="term" value="C:membrane"/>
    <property type="evidence" value="ECO:0007669"/>
    <property type="project" value="UniProtKB-SubCell"/>
</dbReference>
<feature type="domain" description="TM2" evidence="7">
    <location>
        <begin position="283"/>
        <end position="328"/>
    </location>
</feature>
<evidence type="ECO:0000313" key="9">
    <source>
        <dbReference type="EMBL" id="ROT92084.1"/>
    </source>
</evidence>
<feature type="compositionally biased region" description="Low complexity" evidence="5">
    <location>
        <begin position="237"/>
        <end position="250"/>
    </location>
</feature>
<feature type="region of interest" description="Disordered" evidence="5">
    <location>
        <begin position="88"/>
        <end position="259"/>
    </location>
</feature>
<gene>
    <name evidence="9" type="ORF">DMP12_00900</name>
    <name evidence="8" type="ORF">GKG38_04850</name>
</gene>
<comment type="subcellular location">
    <subcellularLocation>
        <location evidence="1">Membrane</location>
        <topology evidence="1">Multi-pass membrane protein</topology>
    </subcellularLocation>
</comment>
<sequence length="364" mass="37418">MNLNEQNGSASDEVAAAEAELRAAQETLEAARARLAELKGEHPAVKPGAAPSDAAGDGEPAEAFGVAAVVVDEDTAEIEAVIFEAEAVAAADDDVQGDSVADGDTPAEAASDDAGDAPACAVDEADTPAAGDAPDYSGFDEPASGEPSSNDAPEPAPASPADTAAIPVQGEPTPEWVPYTTAPAADPSLGSQPTPPSGASYDAPYVPPTGSTVSGPVPPAPGQGSYQNPQQPPQPQQPYGGYAAPYGQTPHAGPGAVPPQQPYYGYQQPYYQQPYQQPVIATKDHVAAGLLAIFLGALGIHKFYLGYNTAGFIMLAVTILGSLFTFGLAGGVMWVIGIIEGILYLTKSQSEFEQMYVVNKREWF</sequence>
<evidence type="ECO:0000256" key="6">
    <source>
        <dbReference type="SAM" id="Phobius"/>
    </source>
</evidence>
<evidence type="ECO:0000256" key="3">
    <source>
        <dbReference type="ARBA" id="ARBA00022989"/>
    </source>
</evidence>
<dbReference type="Proteomes" id="UP000285258">
    <property type="component" value="Unassembled WGS sequence"/>
</dbReference>
<dbReference type="Proteomes" id="UP000462865">
    <property type="component" value="Unassembled WGS sequence"/>
</dbReference>
<reference evidence="8 11" key="4">
    <citation type="journal article" date="2019" name="Nat. Med.">
        <title>A library of human gut bacterial isolates paired with longitudinal multiomics data enables mechanistic microbiome research.</title>
        <authorList>
            <person name="Poyet M."/>
            <person name="Groussin M."/>
            <person name="Gibbons S.M."/>
            <person name="Avila-Pacheco J."/>
            <person name="Jiang X."/>
            <person name="Kearney S.M."/>
            <person name="Perrotta A.R."/>
            <person name="Berdy B."/>
            <person name="Zhao S."/>
            <person name="Lieberman T.D."/>
            <person name="Swanson P.K."/>
            <person name="Smith M."/>
            <person name="Roesemann S."/>
            <person name="Alexander J.E."/>
            <person name="Rich S.A."/>
            <person name="Livny J."/>
            <person name="Vlamakis H."/>
            <person name="Clish C."/>
            <person name="Bullock K."/>
            <person name="Deik A."/>
            <person name="Scott J."/>
            <person name="Pierce K.A."/>
            <person name="Xavier R.J."/>
            <person name="Alm E.J."/>
        </authorList>
    </citation>
    <scope>NUCLEOTIDE SEQUENCE [LARGE SCALE GENOMIC DNA]</scope>
    <source>
        <strain evidence="8 11">BIOML-A1</strain>
    </source>
</reference>
<evidence type="ECO:0000313" key="8">
    <source>
        <dbReference type="EMBL" id="MSA94396.1"/>
    </source>
</evidence>
<keyword evidence="3 6" id="KW-1133">Transmembrane helix</keyword>
<feature type="transmembrane region" description="Helical" evidence="6">
    <location>
        <begin position="286"/>
        <end position="305"/>
    </location>
</feature>
<comment type="caution">
    <text evidence="9">The sequence shown here is derived from an EMBL/GenBank/DDBJ whole genome shotgun (WGS) entry which is preliminary data.</text>
</comment>
<dbReference type="Pfam" id="PF05154">
    <property type="entry name" value="TM2"/>
    <property type="match status" value="1"/>
</dbReference>
<accession>A0A423UNU3</accession>
<evidence type="ECO:0000313" key="11">
    <source>
        <dbReference type="Proteomes" id="UP000462865"/>
    </source>
</evidence>
<keyword evidence="2 6" id="KW-0812">Transmembrane</keyword>
<evidence type="ECO:0000313" key="10">
    <source>
        <dbReference type="Proteomes" id="UP000285258"/>
    </source>
</evidence>
<protein>
    <submittedName>
        <fullName evidence="9">NINE protein</fullName>
    </submittedName>
</protein>
<reference evidence="10" key="1">
    <citation type="submission" date="2018-05" db="EMBL/GenBank/DDBJ databases">
        <title>Genome Sequencing of selected type strains of the family Eggerthellaceae.</title>
        <authorList>
            <person name="Danylec N."/>
            <person name="Stoll D.A."/>
            <person name="Doetsch A."/>
            <person name="Huch M."/>
        </authorList>
    </citation>
    <scope>NUCLEOTIDE SEQUENCE [LARGE SCALE GENOMIC DNA]</scope>
    <source>
        <strain evidence="10">DSM 27213</strain>
    </source>
</reference>
<reference evidence="9" key="2">
    <citation type="journal article" date="2019" name="Int. J. Syst. Evol. Microbiol.">
        <title>Gordonibacter faecihominis is a later heterotypic synonym of Gordonibacter urolithinfaciens.</title>
        <authorList>
            <person name="Danylec N."/>
            <person name="Stoll D.A."/>
            <person name="Huch M."/>
        </authorList>
    </citation>
    <scope>NUCLEOTIDE SEQUENCE</scope>
    <source>
        <strain evidence="9">DSM 27213</strain>
    </source>
</reference>
<evidence type="ECO:0000256" key="4">
    <source>
        <dbReference type="ARBA" id="ARBA00023136"/>
    </source>
</evidence>
<dbReference type="EMBL" id="WKZA01000014">
    <property type="protein sequence ID" value="MSA94396.1"/>
    <property type="molecule type" value="Genomic_DNA"/>
</dbReference>
<dbReference type="EMBL" id="QIBW01000001">
    <property type="protein sequence ID" value="ROT92084.1"/>
    <property type="molecule type" value="Genomic_DNA"/>
</dbReference>
<keyword evidence="4 6" id="KW-0472">Membrane</keyword>
<organism evidence="9 10">
    <name type="scientific">Gordonibacter urolithinfaciens</name>
    <dbReference type="NCBI Taxonomy" id="1335613"/>
    <lineage>
        <taxon>Bacteria</taxon>
        <taxon>Bacillati</taxon>
        <taxon>Actinomycetota</taxon>
        <taxon>Coriobacteriia</taxon>
        <taxon>Eggerthellales</taxon>
        <taxon>Eggerthellaceae</taxon>
        <taxon>Gordonibacter</taxon>
    </lineage>
</organism>
<proteinExistence type="predicted"/>
<evidence type="ECO:0000256" key="2">
    <source>
        <dbReference type="ARBA" id="ARBA00022692"/>
    </source>
</evidence>
<reference evidence="9" key="3">
    <citation type="journal article" date="2019" name="Microbiol. Resour. Announc.">
        <title>Draft Genome Sequences of Type Strains of Gordonibacter faecihominis, Paraeggerthella hongkongensis, Parvibacter caecicola,Slackia equolifaciens, Slackia faecicanis, and Slackia isoflavoniconvertens.</title>
        <authorList>
            <person name="Danylec N."/>
            <person name="Stoll D.A."/>
            <person name="Dotsch A."/>
            <person name="Huch M."/>
        </authorList>
    </citation>
    <scope>NUCLEOTIDE SEQUENCE</scope>
    <source>
        <strain evidence="9">DSM 27213</strain>
    </source>
</reference>
<evidence type="ECO:0000259" key="7">
    <source>
        <dbReference type="Pfam" id="PF05154"/>
    </source>
</evidence>